<dbReference type="HOGENOM" id="CLU_003041_21_1_1"/>
<gene>
    <name evidence="10" type="ORF">GSPATT00027460001</name>
</gene>
<dbReference type="OMA" id="KMAFITC"/>
<dbReference type="SMART" id="SM00487">
    <property type="entry name" value="DEXDc"/>
    <property type="match status" value="1"/>
</dbReference>
<dbReference type="InterPro" id="IPR001650">
    <property type="entry name" value="Helicase_C-like"/>
</dbReference>
<dbReference type="InParanoid" id="A0EIJ0"/>
<dbReference type="CDD" id="cd17959">
    <property type="entry name" value="DEADc_DDX54"/>
    <property type="match status" value="1"/>
</dbReference>
<feature type="domain" description="Helicase C-terminal" evidence="8">
    <location>
        <begin position="237"/>
        <end position="384"/>
    </location>
</feature>
<reference evidence="10 11" key="1">
    <citation type="journal article" date="2006" name="Nature">
        <title>Global trends of whole-genome duplications revealed by the ciliate Paramecium tetraurelia.</title>
        <authorList>
            <consortium name="Genoscope"/>
            <person name="Aury J.-M."/>
            <person name="Jaillon O."/>
            <person name="Duret L."/>
            <person name="Noel B."/>
            <person name="Jubin C."/>
            <person name="Porcel B.M."/>
            <person name="Segurens B."/>
            <person name="Daubin V."/>
            <person name="Anthouard V."/>
            <person name="Aiach N."/>
            <person name="Arnaiz O."/>
            <person name="Billaut A."/>
            <person name="Beisson J."/>
            <person name="Blanc I."/>
            <person name="Bouhouche K."/>
            <person name="Camara F."/>
            <person name="Duharcourt S."/>
            <person name="Guigo R."/>
            <person name="Gogendeau D."/>
            <person name="Katinka M."/>
            <person name="Keller A.-M."/>
            <person name="Kissmehl R."/>
            <person name="Klotz C."/>
            <person name="Koll F."/>
            <person name="Le Moue A."/>
            <person name="Lepere C."/>
            <person name="Malinsky S."/>
            <person name="Nowacki M."/>
            <person name="Nowak J.K."/>
            <person name="Plattner H."/>
            <person name="Poulain J."/>
            <person name="Ruiz F."/>
            <person name="Serrano V."/>
            <person name="Zagulski M."/>
            <person name="Dessen P."/>
            <person name="Betermier M."/>
            <person name="Weissenbach J."/>
            <person name="Scarpelli C."/>
            <person name="Schachter V."/>
            <person name="Sperling L."/>
            <person name="Meyer E."/>
            <person name="Cohen J."/>
            <person name="Wincker P."/>
        </authorList>
    </citation>
    <scope>NUCLEOTIDE SEQUENCE [LARGE SCALE GENOMIC DNA]</scope>
    <source>
        <strain evidence="10 11">Stock d4-2</strain>
    </source>
</reference>
<feature type="short sequence motif" description="Q motif" evidence="5">
    <location>
        <begin position="10"/>
        <end position="38"/>
    </location>
</feature>
<feature type="region of interest" description="Disordered" evidence="6">
    <location>
        <begin position="651"/>
        <end position="706"/>
    </location>
</feature>
<dbReference type="AlphaFoldDB" id="A0EIJ0"/>
<evidence type="ECO:0000313" key="10">
    <source>
        <dbReference type="EMBL" id="CAK95131.1"/>
    </source>
</evidence>
<sequence length="706" mass="81219">MDQTKVKKSGGFESMGLIPELYRAIKSQGFNVPTPIQRKAIPQILAGRDIVACSKTGSGKTAAFLIPLINKLQNHSTVVGIRGLILLPTRELALQIASVLKALLKFSDIQYSIMVGGHGFEGQFESLASNPDILICTPGRVLQHLLEDRLKLSRVQMVIYDEADFLFEMGLADQLKQILSHLPSQKQSLMFSATIPEQLSMFASVGLKDYIFCKLDKEFQLPDSMQLHFLFAANDNKLSALIYLIRSLDDTCLIFASTRFLVDMLSYALNKFHISNVHVYGKMDQLDRKEQLDNFKRNQVKVLIVTDLASRGIDLPFVANVIHYDYPSNPKIFIHRSGRTARAGKAGYVYALISSEEILYIKETMIYVGRKLVNEGDFSDPSLSFYGHMPIELLMQNQEKLNDLNDDIEFQNYKEIATRANEKFRKTRGSAKKVKTNIDTSLVHPLFKDKIQVEEDTKDMLKQIKNFKSAQSVIEIKKFESNQKSDPFMKAVSHLKDVQKRKPLPKIELKEQPKSLNIENFMDQKFFIPTQRDPTKKSEFEDLHKITLEDINPFVISDGTDALRKRKQMVWDKDKKKYVNPKAAQQQDKEDRGMKVEKGKQNFKEVVETNKHLIVECGRRGGKDIFELQDQQMVSRAKELFKRRQMRGKGYYFNQEDGGQQRGGKQEIKRPEQLLKSKKIKKNLKLKNMEKGKRRQIEKKHRKNKL</sequence>
<dbReference type="PROSITE" id="PS51192">
    <property type="entry name" value="HELICASE_ATP_BIND_1"/>
    <property type="match status" value="1"/>
</dbReference>
<dbReference type="InterPro" id="IPR027417">
    <property type="entry name" value="P-loop_NTPase"/>
</dbReference>
<evidence type="ECO:0000256" key="1">
    <source>
        <dbReference type="ARBA" id="ARBA00022741"/>
    </source>
</evidence>
<dbReference type="GO" id="GO:0016787">
    <property type="term" value="F:hydrolase activity"/>
    <property type="evidence" value="ECO:0007669"/>
    <property type="project" value="UniProtKB-KW"/>
</dbReference>
<dbReference type="PANTHER" id="PTHR47959">
    <property type="entry name" value="ATP-DEPENDENT RNA HELICASE RHLE-RELATED"/>
    <property type="match status" value="1"/>
</dbReference>
<evidence type="ECO:0000256" key="4">
    <source>
        <dbReference type="ARBA" id="ARBA00022840"/>
    </source>
</evidence>
<keyword evidence="2" id="KW-0378">Hydrolase</keyword>
<feature type="domain" description="DEAD-box RNA helicase Q" evidence="9">
    <location>
        <begin position="10"/>
        <end position="38"/>
    </location>
</feature>
<evidence type="ECO:0000259" key="8">
    <source>
        <dbReference type="PROSITE" id="PS51194"/>
    </source>
</evidence>
<feature type="compositionally biased region" description="Basic residues" evidence="6">
    <location>
        <begin position="676"/>
        <end position="685"/>
    </location>
</feature>
<dbReference type="SMART" id="SM00490">
    <property type="entry name" value="HELICc"/>
    <property type="match status" value="1"/>
</dbReference>
<feature type="region of interest" description="Disordered" evidence="6">
    <location>
        <begin position="575"/>
        <end position="597"/>
    </location>
</feature>
<evidence type="ECO:0000259" key="9">
    <source>
        <dbReference type="PROSITE" id="PS51195"/>
    </source>
</evidence>
<dbReference type="CDD" id="cd18787">
    <property type="entry name" value="SF2_C_DEAD"/>
    <property type="match status" value="1"/>
</dbReference>
<feature type="domain" description="Helicase ATP-binding" evidence="7">
    <location>
        <begin position="41"/>
        <end position="213"/>
    </location>
</feature>
<keyword evidence="4" id="KW-0067">ATP-binding</keyword>
<keyword evidence="1" id="KW-0547">Nucleotide-binding</keyword>
<keyword evidence="3" id="KW-0347">Helicase</keyword>
<organism evidence="10 11">
    <name type="scientific">Paramecium tetraurelia</name>
    <dbReference type="NCBI Taxonomy" id="5888"/>
    <lineage>
        <taxon>Eukaryota</taxon>
        <taxon>Sar</taxon>
        <taxon>Alveolata</taxon>
        <taxon>Ciliophora</taxon>
        <taxon>Intramacronucleata</taxon>
        <taxon>Oligohymenophorea</taxon>
        <taxon>Peniculida</taxon>
        <taxon>Parameciidae</taxon>
        <taxon>Paramecium</taxon>
    </lineage>
</organism>
<dbReference type="Proteomes" id="UP000000600">
    <property type="component" value="Unassembled WGS sequence"/>
</dbReference>
<dbReference type="KEGG" id="ptm:GSPATT00027460001"/>
<dbReference type="InterPro" id="IPR033517">
    <property type="entry name" value="DDX54/DBP10_DEAD-box_helicase"/>
</dbReference>
<proteinExistence type="predicted"/>
<dbReference type="GO" id="GO:0005524">
    <property type="term" value="F:ATP binding"/>
    <property type="evidence" value="ECO:0007669"/>
    <property type="project" value="UniProtKB-KW"/>
</dbReference>
<dbReference type="Pfam" id="PF00271">
    <property type="entry name" value="Helicase_C"/>
    <property type="match status" value="1"/>
</dbReference>
<evidence type="ECO:0000313" key="11">
    <source>
        <dbReference type="Proteomes" id="UP000000600"/>
    </source>
</evidence>
<keyword evidence="11" id="KW-1185">Reference proteome</keyword>
<evidence type="ECO:0000256" key="3">
    <source>
        <dbReference type="ARBA" id="ARBA00022806"/>
    </source>
</evidence>
<dbReference type="GO" id="GO:0005730">
    <property type="term" value="C:nucleolus"/>
    <property type="evidence" value="ECO:0000318"/>
    <property type="project" value="GO_Central"/>
</dbReference>
<dbReference type="SUPFAM" id="SSF52540">
    <property type="entry name" value="P-loop containing nucleoside triphosphate hydrolases"/>
    <property type="match status" value="2"/>
</dbReference>
<dbReference type="GO" id="GO:0006364">
    <property type="term" value="P:rRNA processing"/>
    <property type="evidence" value="ECO:0000318"/>
    <property type="project" value="GO_Central"/>
</dbReference>
<dbReference type="STRING" id="5888.A0EIJ0"/>
<evidence type="ECO:0000256" key="2">
    <source>
        <dbReference type="ARBA" id="ARBA00022801"/>
    </source>
</evidence>
<dbReference type="PROSITE" id="PS51194">
    <property type="entry name" value="HELICASE_CTER"/>
    <property type="match status" value="1"/>
</dbReference>
<dbReference type="GO" id="GO:0003724">
    <property type="term" value="F:RNA helicase activity"/>
    <property type="evidence" value="ECO:0007669"/>
    <property type="project" value="InterPro"/>
</dbReference>
<protein>
    <submittedName>
        <fullName evidence="10">Uncharacterized protein</fullName>
    </submittedName>
</protein>
<name>A0EIJ0_PARTE</name>
<dbReference type="OrthoDB" id="10261375at2759"/>
<dbReference type="PANTHER" id="PTHR47959:SF8">
    <property type="entry name" value="RNA HELICASE"/>
    <property type="match status" value="1"/>
</dbReference>
<dbReference type="InterPro" id="IPR011545">
    <property type="entry name" value="DEAD/DEAH_box_helicase_dom"/>
</dbReference>
<feature type="compositionally biased region" description="Basic and acidic residues" evidence="6">
    <location>
        <begin position="664"/>
        <end position="675"/>
    </location>
</feature>
<evidence type="ECO:0000256" key="5">
    <source>
        <dbReference type="PROSITE-ProRule" id="PRU00552"/>
    </source>
</evidence>
<dbReference type="GO" id="GO:0003676">
    <property type="term" value="F:nucleic acid binding"/>
    <property type="evidence" value="ECO:0007669"/>
    <property type="project" value="InterPro"/>
</dbReference>
<dbReference type="InterPro" id="IPR014014">
    <property type="entry name" value="RNA_helicase_DEAD_Q_motif"/>
</dbReference>
<dbReference type="InterPro" id="IPR014001">
    <property type="entry name" value="Helicase_ATP-bd"/>
</dbReference>
<dbReference type="Pfam" id="PF00270">
    <property type="entry name" value="DEAD"/>
    <property type="match status" value="1"/>
</dbReference>
<dbReference type="Gene3D" id="3.40.50.300">
    <property type="entry name" value="P-loop containing nucleotide triphosphate hydrolases"/>
    <property type="match status" value="2"/>
</dbReference>
<dbReference type="RefSeq" id="XP_001462504.1">
    <property type="nucleotide sequence ID" value="XM_001462467.1"/>
</dbReference>
<evidence type="ECO:0000256" key="6">
    <source>
        <dbReference type="SAM" id="MobiDB-lite"/>
    </source>
</evidence>
<dbReference type="PROSITE" id="PS51195">
    <property type="entry name" value="Q_MOTIF"/>
    <property type="match status" value="1"/>
</dbReference>
<accession>A0EIJ0</accession>
<dbReference type="GeneID" id="5008615"/>
<dbReference type="eggNOG" id="KOG0337">
    <property type="taxonomic scope" value="Eukaryota"/>
</dbReference>
<feature type="compositionally biased region" description="Basic residues" evidence="6">
    <location>
        <begin position="692"/>
        <end position="706"/>
    </location>
</feature>
<dbReference type="EMBL" id="CT868681">
    <property type="protein sequence ID" value="CAK95131.1"/>
    <property type="molecule type" value="Genomic_DNA"/>
</dbReference>
<dbReference type="InterPro" id="IPR050079">
    <property type="entry name" value="DEAD_box_RNA_helicase"/>
</dbReference>
<evidence type="ECO:0000259" key="7">
    <source>
        <dbReference type="PROSITE" id="PS51192"/>
    </source>
</evidence>
<feature type="compositionally biased region" description="Basic and acidic residues" evidence="6">
    <location>
        <begin position="587"/>
        <end position="597"/>
    </location>
</feature>